<sequence length="58" mass="6228">MSSSRGPATCTAFGEISTPLGAHRRLSREPVLLSHCYDLVARIRVNSPQNVGGFLDSV</sequence>
<protein>
    <submittedName>
        <fullName evidence="1">Uncharacterized protein</fullName>
    </submittedName>
</protein>
<organism evidence="1 2">
    <name type="scientific">Cylicocyclus nassatus</name>
    <name type="common">Nematode worm</name>
    <dbReference type="NCBI Taxonomy" id="53992"/>
    <lineage>
        <taxon>Eukaryota</taxon>
        <taxon>Metazoa</taxon>
        <taxon>Ecdysozoa</taxon>
        <taxon>Nematoda</taxon>
        <taxon>Chromadorea</taxon>
        <taxon>Rhabditida</taxon>
        <taxon>Rhabditina</taxon>
        <taxon>Rhabditomorpha</taxon>
        <taxon>Strongyloidea</taxon>
        <taxon>Strongylidae</taxon>
        <taxon>Cylicocyclus</taxon>
    </lineage>
</organism>
<comment type="caution">
    <text evidence="1">The sequence shown here is derived from an EMBL/GenBank/DDBJ whole genome shotgun (WGS) entry which is preliminary data.</text>
</comment>
<dbReference type="EMBL" id="CATQJL010000112">
    <property type="protein sequence ID" value="CAJ0592494.1"/>
    <property type="molecule type" value="Genomic_DNA"/>
</dbReference>
<keyword evidence="2" id="KW-1185">Reference proteome</keyword>
<dbReference type="AlphaFoldDB" id="A0AA36GFF6"/>
<proteinExistence type="predicted"/>
<evidence type="ECO:0000313" key="1">
    <source>
        <dbReference type="EMBL" id="CAJ0592494.1"/>
    </source>
</evidence>
<dbReference type="Proteomes" id="UP001176961">
    <property type="component" value="Unassembled WGS sequence"/>
</dbReference>
<gene>
    <name evidence="1" type="ORF">CYNAS_LOCUS4477</name>
</gene>
<reference evidence="1" key="1">
    <citation type="submission" date="2023-07" db="EMBL/GenBank/DDBJ databases">
        <authorList>
            <consortium name="CYATHOMIX"/>
        </authorList>
    </citation>
    <scope>NUCLEOTIDE SEQUENCE</scope>
    <source>
        <strain evidence="1">N/A</strain>
    </source>
</reference>
<name>A0AA36GFF6_CYLNA</name>
<accession>A0AA36GFF6</accession>
<evidence type="ECO:0000313" key="2">
    <source>
        <dbReference type="Proteomes" id="UP001176961"/>
    </source>
</evidence>